<proteinExistence type="predicted"/>
<accession>A0AAJ7RSP4</accession>
<organism evidence="1 2">
    <name type="scientific">Cephus cinctus</name>
    <name type="common">Wheat stem sawfly</name>
    <dbReference type="NCBI Taxonomy" id="211228"/>
    <lineage>
        <taxon>Eukaryota</taxon>
        <taxon>Metazoa</taxon>
        <taxon>Ecdysozoa</taxon>
        <taxon>Arthropoda</taxon>
        <taxon>Hexapoda</taxon>
        <taxon>Insecta</taxon>
        <taxon>Pterygota</taxon>
        <taxon>Neoptera</taxon>
        <taxon>Endopterygota</taxon>
        <taxon>Hymenoptera</taxon>
        <taxon>Cephoidea</taxon>
        <taxon>Cephidae</taxon>
        <taxon>Cephus</taxon>
    </lineage>
</organism>
<protein>
    <submittedName>
        <fullName evidence="2">Uncharacterized protein LOC112495186 isoform X1</fullName>
    </submittedName>
</protein>
<evidence type="ECO:0000313" key="2">
    <source>
        <dbReference type="RefSeq" id="XP_024946437.1"/>
    </source>
</evidence>
<dbReference type="Proteomes" id="UP000694920">
    <property type="component" value="Unplaced"/>
</dbReference>
<name>A0AAJ7RSP4_CEPCN</name>
<dbReference type="RefSeq" id="XP_024946437.1">
    <property type="nucleotide sequence ID" value="XM_025090669.1"/>
</dbReference>
<evidence type="ECO:0000313" key="1">
    <source>
        <dbReference type="Proteomes" id="UP000694920"/>
    </source>
</evidence>
<dbReference type="GeneID" id="112495186"/>
<gene>
    <name evidence="2" type="primary">LOC112495186</name>
</gene>
<sequence>MTYEILQVKYIKSIVSRKLLTVGRFYVSTCTRLSRPTTVEQNCAEIFLEFADGDSRECVNSRIRVHSPRVTDDEDSVESLKACCIPNVGISPQVVGNTGEPFSKTIGNYGTLLDAKGTIDYFEMPPHEIPASQ</sequence>
<dbReference type="KEGG" id="ccin:112495186"/>
<keyword evidence="1" id="KW-1185">Reference proteome</keyword>
<dbReference type="AlphaFoldDB" id="A0AAJ7RSP4"/>
<reference evidence="2" key="1">
    <citation type="submission" date="2025-08" db="UniProtKB">
        <authorList>
            <consortium name="RefSeq"/>
        </authorList>
    </citation>
    <scope>IDENTIFICATION</scope>
</reference>